<evidence type="ECO:0000313" key="5">
    <source>
        <dbReference type="EMBL" id="ORC90153.1"/>
    </source>
</evidence>
<keyword evidence="3" id="KW-0560">Oxidoreductase</keyword>
<gene>
    <name evidence="5" type="ORF">TM35_000092030</name>
</gene>
<dbReference type="SUPFAM" id="SSF51735">
    <property type="entry name" value="NAD(P)-binding Rossmann-fold domains"/>
    <property type="match status" value="1"/>
</dbReference>
<dbReference type="STRING" id="67003.A0A1X0P099"/>
<evidence type="ECO:0000256" key="1">
    <source>
        <dbReference type="ARBA" id="ARBA00006484"/>
    </source>
</evidence>
<dbReference type="PANTHER" id="PTHR43963">
    <property type="entry name" value="CARBONYL REDUCTASE 1-RELATED"/>
    <property type="match status" value="1"/>
</dbReference>
<accession>A0A1X0P099</accession>
<protein>
    <submittedName>
        <fullName evidence="5">Putative short chain dehydrogenase</fullName>
    </submittedName>
</protein>
<evidence type="ECO:0000256" key="4">
    <source>
        <dbReference type="RuleBase" id="RU000363"/>
    </source>
</evidence>
<dbReference type="OrthoDB" id="47007at2759"/>
<proteinExistence type="inferred from homology"/>
<evidence type="ECO:0000256" key="2">
    <source>
        <dbReference type="ARBA" id="ARBA00022857"/>
    </source>
</evidence>
<organism evidence="5 6">
    <name type="scientific">Trypanosoma theileri</name>
    <dbReference type="NCBI Taxonomy" id="67003"/>
    <lineage>
        <taxon>Eukaryota</taxon>
        <taxon>Discoba</taxon>
        <taxon>Euglenozoa</taxon>
        <taxon>Kinetoplastea</taxon>
        <taxon>Metakinetoplastina</taxon>
        <taxon>Trypanosomatida</taxon>
        <taxon>Trypanosomatidae</taxon>
        <taxon>Trypanosoma</taxon>
    </lineage>
</organism>
<dbReference type="PRINTS" id="PR00080">
    <property type="entry name" value="SDRFAMILY"/>
</dbReference>
<dbReference type="VEuPathDB" id="TriTrypDB:TM35_000092030"/>
<dbReference type="EMBL" id="NBCO01000009">
    <property type="protein sequence ID" value="ORC90153.1"/>
    <property type="molecule type" value="Genomic_DNA"/>
</dbReference>
<dbReference type="PRINTS" id="PR00081">
    <property type="entry name" value="GDHRDH"/>
</dbReference>
<dbReference type="GO" id="GO:0016491">
    <property type="term" value="F:oxidoreductase activity"/>
    <property type="evidence" value="ECO:0007669"/>
    <property type="project" value="UniProtKB-KW"/>
</dbReference>
<reference evidence="5 6" key="1">
    <citation type="submission" date="2017-03" db="EMBL/GenBank/DDBJ databases">
        <title>An alternative strategy for trypanosome survival in the mammalian bloodstream revealed through genome and transcriptome analysis of the ubiquitous bovine parasite Trypanosoma (Megatrypanum) theileri.</title>
        <authorList>
            <person name="Kelly S."/>
            <person name="Ivens A."/>
            <person name="Mott A."/>
            <person name="O'Neill E."/>
            <person name="Emms D."/>
            <person name="Macleod O."/>
            <person name="Voorheis P."/>
            <person name="Matthews J."/>
            <person name="Matthews K."/>
            <person name="Carrington M."/>
        </authorList>
    </citation>
    <scope>NUCLEOTIDE SEQUENCE [LARGE SCALE GENOMIC DNA]</scope>
    <source>
        <strain evidence="5">Edinburgh</strain>
    </source>
</reference>
<dbReference type="Pfam" id="PF00106">
    <property type="entry name" value="adh_short"/>
    <property type="match status" value="1"/>
</dbReference>
<keyword evidence="2" id="KW-0521">NADP</keyword>
<comment type="caution">
    <text evidence="5">The sequence shown here is derived from an EMBL/GenBank/DDBJ whole genome shotgun (WGS) entry which is preliminary data.</text>
</comment>
<sequence length="271" mass="29222">MFSKVACVTGANKGIGFEITKKLARDGFAVIMACRDLKAAKEAESKIKTAVSNAHIEHVCLDLAVPESASKAAVEVKKLFPEGIDVLINNAGFAYHCDSPEPFHNQAVQTIKINYYGTVAVCEAIMPLIKDGGRLVNISSMSGSLTILSKKELIAKWKGCNSKESIESLLHEFIELTKVNGKHLTAGWPDSAYGVSKLAVTTYTRVIGHSTPRIHIFSCCPGHCQTTMSTFTGSKTAEQGADTPVWLATSEEALLKIPQGGFATERRHAPE</sequence>
<dbReference type="Proteomes" id="UP000192257">
    <property type="component" value="Unassembled WGS sequence"/>
</dbReference>
<evidence type="ECO:0000256" key="3">
    <source>
        <dbReference type="ARBA" id="ARBA00023002"/>
    </source>
</evidence>
<dbReference type="InterPro" id="IPR002347">
    <property type="entry name" value="SDR_fam"/>
</dbReference>
<dbReference type="PROSITE" id="PS00061">
    <property type="entry name" value="ADH_SHORT"/>
    <property type="match status" value="1"/>
</dbReference>
<dbReference type="Gene3D" id="3.40.50.720">
    <property type="entry name" value="NAD(P)-binding Rossmann-like Domain"/>
    <property type="match status" value="1"/>
</dbReference>
<dbReference type="AlphaFoldDB" id="A0A1X0P099"/>
<dbReference type="RefSeq" id="XP_028884219.1">
    <property type="nucleotide sequence ID" value="XM_029024442.1"/>
</dbReference>
<keyword evidence="6" id="KW-1185">Reference proteome</keyword>
<evidence type="ECO:0000313" key="6">
    <source>
        <dbReference type="Proteomes" id="UP000192257"/>
    </source>
</evidence>
<dbReference type="GeneID" id="39984222"/>
<dbReference type="PANTHER" id="PTHR43963:SF6">
    <property type="entry name" value="CHAIN DEHYDROGENASE FAMILY PROTEIN, PUTATIVE (AFU_ORTHOLOGUE AFUA_3G15350)-RELATED"/>
    <property type="match status" value="1"/>
</dbReference>
<dbReference type="InterPro" id="IPR020904">
    <property type="entry name" value="Sc_DH/Rdtase_CS"/>
</dbReference>
<dbReference type="InterPro" id="IPR036291">
    <property type="entry name" value="NAD(P)-bd_dom_sf"/>
</dbReference>
<comment type="similarity">
    <text evidence="1 4">Belongs to the short-chain dehydrogenases/reductases (SDR) family.</text>
</comment>
<name>A0A1X0P099_9TRYP</name>